<feature type="transmembrane region" description="Helical" evidence="6">
    <location>
        <begin position="203"/>
        <end position="230"/>
    </location>
</feature>
<keyword evidence="8" id="KW-1185">Reference proteome</keyword>
<organism evidence="7 8">
    <name type="scientific">Mediterraneibacter butyricigenes</name>
    <dbReference type="NCBI Taxonomy" id="2316025"/>
    <lineage>
        <taxon>Bacteria</taxon>
        <taxon>Bacillati</taxon>
        <taxon>Bacillota</taxon>
        <taxon>Clostridia</taxon>
        <taxon>Lachnospirales</taxon>
        <taxon>Lachnospiraceae</taxon>
        <taxon>Mediterraneibacter</taxon>
    </lineage>
</organism>
<feature type="transmembrane region" description="Helical" evidence="6">
    <location>
        <begin position="12"/>
        <end position="37"/>
    </location>
</feature>
<evidence type="ECO:0000256" key="4">
    <source>
        <dbReference type="ARBA" id="ARBA00022989"/>
    </source>
</evidence>
<evidence type="ECO:0000313" key="7">
    <source>
        <dbReference type="EMBL" id="GCA65579.1"/>
    </source>
</evidence>
<dbReference type="AlphaFoldDB" id="A0A391P7D7"/>
<keyword evidence="4 6" id="KW-1133">Transmembrane helix</keyword>
<feature type="transmembrane region" description="Helical" evidence="6">
    <location>
        <begin position="173"/>
        <end position="191"/>
    </location>
</feature>
<feature type="transmembrane region" description="Helical" evidence="6">
    <location>
        <begin position="251"/>
        <end position="272"/>
    </location>
</feature>
<dbReference type="InterPro" id="IPR002797">
    <property type="entry name" value="Polysacc_synth"/>
</dbReference>
<dbReference type="Pfam" id="PF01943">
    <property type="entry name" value="Polysacc_synt"/>
    <property type="match status" value="1"/>
</dbReference>
<comment type="subcellular location">
    <subcellularLocation>
        <location evidence="1">Cell membrane</location>
        <topology evidence="1">Multi-pass membrane protein</topology>
    </subcellularLocation>
</comment>
<dbReference type="CDD" id="cd13124">
    <property type="entry name" value="MATE_SpoVB_like"/>
    <property type="match status" value="1"/>
</dbReference>
<feature type="transmembrane region" description="Helical" evidence="6">
    <location>
        <begin position="314"/>
        <end position="334"/>
    </location>
</feature>
<feature type="transmembrane region" description="Helical" evidence="6">
    <location>
        <begin position="475"/>
        <end position="493"/>
    </location>
</feature>
<accession>A0A391P7D7</accession>
<sequence length="552" mass="59667">MASSQKKKQKSGDFLIQGAILASAGMITRIIGIAYRVPLTYIVGDEGMGFYGYAFEVYSIALLLSSYSLPLAVSKLVSARMAKGEKRNAIRVFLCALVFACAVGLLISLIIGFGAGGISTYLMSAPFSRYALRVLAPGLFIVAIMGVIRGYFQGMGTMLPTAVSQIIEQIVNAIVSLMAASYLLKVGTAIAKARKNDLYGPAYAAAGGTLGTVVGAFGGLIFLVFVLACYRKTMKRQLRPDPIHEDESYETIVKIMLFTIAPVILSTAIYNISQVLDQLLFSHIMAAQGYAESKYVALLGIFTGKYNTLINVPLAMANALGASVIPSLTAAVSVGDREQIHKKIQLTIRFAMLVAIPSFMGYVVIASPIMQLLYGDARKTPAYMLTIGAITVVFYCLSTVSNAILQGLNRMTTPVKNAAMSLGIHIVALLIMMIFLKWNIYAIVVANIIFSLSMCILNARAIYQACGYRQEYEQTFIRPFLASAIMGIVTLLVHKLFDLIIGGRIATILAILIAITVYAVSVLKLKVLTEAEIRSMPKGTTILNLCKKAHLL</sequence>
<proteinExistence type="predicted"/>
<dbReference type="PANTHER" id="PTHR30250">
    <property type="entry name" value="PST FAMILY PREDICTED COLANIC ACID TRANSPORTER"/>
    <property type="match status" value="1"/>
</dbReference>
<dbReference type="Proteomes" id="UP000265643">
    <property type="component" value="Unassembled WGS sequence"/>
</dbReference>
<evidence type="ECO:0000256" key="1">
    <source>
        <dbReference type="ARBA" id="ARBA00004651"/>
    </source>
</evidence>
<feature type="transmembrane region" description="Helical" evidence="6">
    <location>
        <begin position="499"/>
        <end position="520"/>
    </location>
</feature>
<dbReference type="EMBL" id="BHGK01000001">
    <property type="protein sequence ID" value="GCA65579.1"/>
    <property type="molecule type" value="Genomic_DNA"/>
</dbReference>
<dbReference type="InterPro" id="IPR024923">
    <property type="entry name" value="PG_synth_SpoVB"/>
</dbReference>
<name>A0A391P7D7_9FIRM</name>
<gene>
    <name evidence="7" type="ORF">KGMB01110_00150</name>
</gene>
<reference evidence="8" key="1">
    <citation type="submission" date="2018-09" db="EMBL/GenBank/DDBJ databases">
        <title>Draft Genome Sequence of Mediterraneibacter sp. KCTC 15684.</title>
        <authorList>
            <person name="Kim J.S."/>
            <person name="Han K.I."/>
            <person name="Suh M.K."/>
            <person name="Lee K.C."/>
            <person name="Eom M.K."/>
            <person name="Lee J.H."/>
            <person name="Park S.H."/>
            <person name="Kang S.W."/>
            <person name="Park J.E."/>
            <person name="Oh B.S."/>
            <person name="Yu S.Y."/>
            <person name="Choi S.H."/>
            <person name="Lee D.H."/>
            <person name="Yoon H."/>
            <person name="Kim B."/>
            <person name="Yang S.J."/>
            <person name="Lee J.S."/>
        </authorList>
    </citation>
    <scope>NUCLEOTIDE SEQUENCE [LARGE SCALE GENOMIC DNA]</scope>
    <source>
        <strain evidence="8">KCTC 15684</strain>
    </source>
</reference>
<keyword evidence="3 6" id="KW-0812">Transmembrane</keyword>
<dbReference type="PIRSF" id="PIRSF038958">
    <property type="entry name" value="PG_synth_SpoVB"/>
    <property type="match status" value="1"/>
</dbReference>
<feature type="transmembrane region" description="Helical" evidence="6">
    <location>
        <begin position="346"/>
        <end position="370"/>
    </location>
</feature>
<keyword evidence="2" id="KW-1003">Cell membrane</keyword>
<feature type="transmembrane region" description="Helical" evidence="6">
    <location>
        <begin position="130"/>
        <end position="152"/>
    </location>
</feature>
<evidence type="ECO:0000313" key="8">
    <source>
        <dbReference type="Proteomes" id="UP000265643"/>
    </source>
</evidence>
<dbReference type="InterPro" id="IPR050833">
    <property type="entry name" value="Poly_Biosynth_Transport"/>
</dbReference>
<feature type="transmembrane region" description="Helical" evidence="6">
    <location>
        <begin position="417"/>
        <end position="435"/>
    </location>
</feature>
<evidence type="ECO:0000256" key="2">
    <source>
        <dbReference type="ARBA" id="ARBA00022475"/>
    </source>
</evidence>
<keyword evidence="5 6" id="KW-0472">Membrane</keyword>
<feature type="transmembrane region" description="Helical" evidence="6">
    <location>
        <begin position="57"/>
        <end position="77"/>
    </location>
</feature>
<feature type="transmembrane region" description="Helical" evidence="6">
    <location>
        <begin position="89"/>
        <end position="118"/>
    </location>
</feature>
<dbReference type="RefSeq" id="WP_117888324.1">
    <property type="nucleotide sequence ID" value="NZ_BHGK01000001.1"/>
</dbReference>
<evidence type="ECO:0000256" key="3">
    <source>
        <dbReference type="ARBA" id="ARBA00022692"/>
    </source>
</evidence>
<feature type="transmembrane region" description="Helical" evidence="6">
    <location>
        <begin position="382"/>
        <end position="405"/>
    </location>
</feature>
<comment type="caution">
    <text evidence="7">The sequence shown here is derived from an EMBL/GenBank/DDBJ whole genome shotgun (WGS) entry which is preliminary data.</text>
</comment>
<dbReference type="PANTHER" id="PTHR30250:SF21">
    <property type="entry name" value="LIPID II FLIPPASE MURJ"/>
    <property type="match status" value="1"/>
</dbReference>
<evidence type="ECO:0000256" key="6">
    <source>
        <dbReference type="SAM" id="Phobius"/>
    </source>
</evidence>
<evidence type="ECO:0000256" key="5">
    <source>
        <dbReference type="ARBA" id="ARBA00023136"/>
    </source>
</evidence>
<feature type="transmembrane region" description="Helical" evidence="6">
    <location>
        <begin position="441"/>
        <end position="463"/>
    </location>
</feature>
<dbReference type="GO" id="GO:0005886">
    <property type="term" value="C:plasma membrane"/>
    <property type="evidence" value="ECO:0007669"/>
    <property type="project" value="UniProtKB-SubCell"/>
</dbReference>
<protein>
    <submittedName>
        <fullName evidence="7">Sporulation protein SpoVB</fullName>
    </submittedName>
</protein>